<evidence type="ECO:0000256" key="6">
    <source>
        <dbReference type="ARBA" id="ARBA00022982"/>
    </source>
</evidence>
<evidence type="ECO:0000256" key="3">
    <source>
        <dbReference type="ARBA" id="ARBA00022692"/>
    </source>
</evidence>
<dbReference type="GO" id="GO:0046872">
    <property type="term" value="F:metal ion binding"/>
    <property type="evidence" value="ECO:0007669"/>
    <property type="project" value="UniProtKB-KW"/>
</dbReference>
<keyword evidence="2" id="KW-0813">Transport</keyword>
<dbReference type="SUPFAM" id="SSF49503">
    <property type="entry name" value="Cupredoxins"/>
    <property type="match status" value="1"/>
</dbReference>
<dbReference type="PANTHER" id="PTHR33021:SF218">
    <property type="entry name" value="CUPREDOXIN SUPERFAMILY PROTEIN"/>
    <property type="match status" value="1"/>
</dbReference>
<evidence type="ECO:0000256" key="12">
    <source>
        <dbReference type="SAM" id="SignalP"/>
    </source>
</evidence>
<evidence type="ECO:0000256" key="9">
    <source>
        <dbReference type="ARBA" id="ARBA00023136"/>
    </source>
</evidence>
<keyword evidence="10" id="KW-1015">Disulfide bond</keyword>
<dbReference type="FunFam" id="2.60.40.420:FF:000067">
    <property type="entry name" value="Cupredoxin superfamily protein"/>
    <property type="match status" value="1"/>
</dbReference>
<keyword evidence="9" id="KW-0472">Membrane</keyword>
<dbReference type="OrthoDB" id="784190at2759"/>
<evidence type="ECO:0000256" key="7">
    <source>
        <dbReference type="ARBA" id="ARBA00022989"/>
    </source>
</evidence>
<evidence type="ECO:0000256" key="2">
    <source>
        <dbReference type="ARBA" id="ARBA00022448"/>
    </source>
</evidence>
<name>A0A9W7X7M3_9POAL</name>
<gene>
    <name evidence="14" type="ORF">BS78_K325400</name>
</gene>
<proteinExistence type="predicted"/>
<dbReference type="PROSITE" id="PS51485">
    <property type="entry name" value="PHYTOCYANIN"/>
    <property type="match status" value="1"/>
</dbReference>
<evidence type="ECO:0000256" key="10">
    <source>
        <dbReference type="ARBA" id="ARBA00023157"/>
    </source>
</evidence>
<dbReference type="GO" id="GO:0009055">
    <property type="term" value="F:electron transfer activity"/>
    <property type="evidence" value="ECO:0007669"/>
    <property type="project" value="InterPro"/>
</dbReference>
<comment type="caution">
    <text evidence="14">The sequence shown here is derived from an EMBL/GenBank/DDBJ whole genome shotgun (WGS) entry which is preliminary data.</text>
</comment>
<evidence type="ECO:0000313" key="14">
    <source>
        <dbReference type="EMBL" id="KAJ1254805.1"/>
    </source>
</evidence>
<reference evidence="14 15" key="1">
    <citation type="submission" date="2022-10" db="EMBL/GenBank/DDBJ databases">
        <title>WGS assembly of Paspalum vaginatum 540-79.</title>
        <authorList>
            <person name="Sun G."/>
            <person name="Wase N."/>
            <person name="Shu S."/>
            <person name="Jenkins J."/>
            <person name="Zhou B."/>
            <person name="Torres-Rodriguez J."/>
            <person name="Chen C."/>
            <person name="Sandor L."/>
            <person name="Plott C."/>
            <person name="Yoshinga Y."/>
            <person name="Daum C."/>
            <person name="Qi P."/>
            <person name="Barry K."/>
            <person name="Lipzen A."/>
            <person name="Berry L."/>
            <person name="Pedersen C."/>
            <person name="Gottilla T."/>
            <person name="Foltz A."/>
            <person name="Yu H."/>
            <person name="O'Malley R."/>
            <person name="Zhang C."/>
            <person name="Devos K."/>
            <person name="Sigmon B."/>
            <person name="Yu B."/>
            <person name="Obata T."/>
            <person name="Schmutz J."/>
            <person name="Schnable J."/>
        </authorList>
    </citation>
    <scope>NUCLEOTIDE SEQUENCE [LARGE SCALE GENOMIC DNA]</scope>
    <source>
        <strain evidence="15">cv. 540-79</strain>
    </source>
</reference>
<keyword evidence="4" id="KW-0479">Metal-binding</keyword>
<dbReference type="Proteomes" id="UP001164776">
    <property type="component" value="Unassembled WGS sequence"/>
</dbReference>
<accession>A0A9W7X7M3</accession>
<dbReference type="CDD" id="cd04216">
    <property type="entry name" value="Phytocyanin"/>
    <property type="match status" value="1"/>
</dbReference>
<keyword evidence="11" id="KW-0325">Glycoprotein</keyword>
<dbReference type="InterPro" id="IPR039391">
    <property type="entry name" value="Phytocyanin-like"/>
</dbReference>
<dbReference type="AlphaFoldDB" id="A0A9W7X7M3"/>
<evidence type="ECO:0000256" key="8">
    <source>
        <dbReference type="ARBA" id="ARBA00023008"/>
    </source>
</evidence>
<keyword evidence="3" id="KW-0812">Transmembrane</keyword>
<feature type="domain" description="Phytocyanin" evidence="13">
    <location>
        <begin position="30"/>
        <end position="129"/>
    </location>
</feature>
<evidence type="ECO:0000256" key="4">
    <source>
        <dbReference type="ARBA" id="ARBA00022723"/>
    </source>
</evidence>
<dbReference type="GO" id="GO:0009610">
    <property type="term" value="P:response to symbiotic fungus"/>
    <property type="evidence" value="ECO:0007669"/>
    <property type="project" value="UniProtKB-ARBA"/>
</dbReference>
<keyword evidence="5 12" id="KW-0732">Signal</keyword>
<evidence type="ECO:0000259" key="13">
    <source>
        <dbReference type="PROSITE" id="PS51485"/>
    </source>
</evidence>
<sequence length="164" mass="16730">MAAASKQALVAAAVLAVAAVLAAAPAAFAADILVGDAQGWRPNFDYDKWVDGNEFVVNDTLVFRYAKGQHSVVQATEGGFAACSQANSLGVWTSGDDRVALSKSGQWWFLSGVNDDCSQGMRFNVTVLPEVKLSSPAPPARAQGGGVAAAVLAAAGAAAALLFC</sequence>
<dbReference type="EMBL" id="MU629893">
    <property type="protein sequence ID" value="KAJ1254805.1"/>
    <property type="molecule type" value="Genomic_DNA"/>
</dbReference>
<comment type="subcellular location">
    <subcellularLocation>
        <location evidence="1">Membrane</location>
        <topology evidence="1">Single-pass type I membrane protein</topology>
    </subcellularLocation>
</comment>
<keyword evidence="6" id="KW-0249">Electron transport</keyword>
<dbReference type="InterPro" id="IPR003245">
    <property type="entry name" value="Phytocyanin_dom"/>
</dbReference>
<dbReference type="GO" id="GO:0005886">
    <property type="term" value="C:plasma membrane"/>
    <property type="evidence" value="ECO:0007669"/>
    <property type="project" value="TreeGrafter"/>
</dbReference>
<dbReference type="PANTHER" id="PTHR33021">
    <property type="entry name" value="BLUE COPPER PROTEIN"/>
    <property type="match status" value="1"/>
</dbReference>
<organism evidence="14 15">
    <name type="scientific">Paspalum vaginatum</name>
    <name type="common">seashore paspalum</name>
    <dbReference type="NCBI Taxonomy" id="158149"/>
    <lineage>
        <taxon>Eukaryota</taxon>
        <taxon>Viridiplantae</taxon>
        <taxon>Streptophyta</taxon>
        <taxon>Embryophyta</taxon>
        <taxon>Tracheophyta</taxon>
        <taxon>Spermatophyta</taxon>
        <taxon>Magnoliopsida</taxon>
        <taxon>Liliopsida</taxon>
        <taxon>Poales</taxon>
        <taxon>Poaceae</taxon>
        <taxon>PACMAD clade</taxon>
        <taxon>Panicoideae</taxon>
        <taxon>Andropogonodae</taxon>
        <taxon>Paspaleae</taxon>
        <taxon>Paspalinae</taxon>
        <taxon>Paspalum</taxon>
    </lineage>
</organism>
<evidence type="ECO:0000256" key="11">
    <source>
        <dbReference type="ARBA" id="ARBA00023180"/>
    </source>
</evidence>
<feature type="chain" id="PRO_5040834601" description="Phytocyanin domain-containing protein" evidence="12">
    <location>
        <begin position="30"/>
        <end position="164"/>
    </location>
</feature>
<dbReference type="Pfam" id="PF02298">
    <property type="entry name" value="Cu_bind_like"/>
    <property type="match status" value="1"/>
</dbReference>
<evidence type="ECO:0000256" key="1">
    <source>
        <dbReference type="ARBA" id="ARBA00004479"/>
    </source>
</evidence>
<evidence type="ECO:0000313" key="15">
    <source>
        <dbReference type="Proteomes" id="UP001164776"/>
    </source>
</evidence>
<feature type="signal peptide" evidence="12">
    <location>
        <begin position="1"/>
        <end position="29"/>
    </location>
</feature>
<keyword evidence="7" id="KW-1133">Transmembrane helix</keyword>
<protein>
    <recommendedName>
        <fullName evidence="13">Phytocyanin domain-containing protein</fullName>
    </recommendedName>
</protein>
<evidence type="ECO:0000256" key="5">
    <source>
        <dbReference type="ARBA" id="ARBA00022729"/>
    </source>
</evidence>
<keyword evidence="15" id="KW-1185">Reference proteome</keyword>
<dbReference type="Gene3D" id="2.60.40.420">
    <property type="entry name" value="Cupredoxins - blue copper proteins"/>
    <property type="match status" value="1"/>
</dbReference>
<dbReference type="InterPro" id="IPR008972">
    <property type="entry name" value="Cupredoxin"/>
</dbReference>
<keyword evidence="8" id="KW-0186">Copper</keyword>